<organism evidence="1">
    <name type="scientific">uncultured Pleomorphomonas sp</name>
    <dbReference type="NCBI Taxonomy" id="442121"/>
    <lineage>
        <taxon>Bacteria</taxon>
        <taxon>Pseudomonadati</taxon>
        <taxon>Pseudomonadota</taxon>
        <taxon>Alphaproteobacteria</taxon>
        <taxon>Hyphomicrobiales</taxon>
        <taxon>Pleomorphomonadaceae</taxon>
        <taxon>Pleomorphomonas</taxon>
        <taxon>environmental samples</taxon>
    </lineage>
</organism>
<evidence type="ECO:0000313" key="1">
    <source>
        <dbReference type="EMBL" id="SCM78036.1"/>
    </source>
</evidence>
<sequence length="67" mass="7234">MQGASAMGRQIASIGPHLGVSFSIHPVRPIPNMAKPRMTFSSQSKYDNKILEISESPAIAAYTYVIA</sequence>
<gene>
    <name evidence="1" type="ORF">KL86PLE_60358</name>
</gene>
<protein>
    <submittedName>
        <fullName evidence="1">Uncharacterized protein</fullName>
    </submittedName>
</protein>
<dbReference type="EMBL" id="FMJD01000010">
    <property type="protein sequence ID" value="SCM78036.1"/>
    <property type="molecule type" value="Genomic_DNA"/>
</dbReference>
<reference evidence="1" key="1">
    <citation type="submission" date="2016-08" db="EMBL/GenBank/DDBJ databases">
        <authorList>
            <person name="Seilhamer J.J."/>
        </authorList>
    </citation>
    <scope>NUCLEOTIDE SEQUENCE</scope>
    <source>
        <strain evidence="1">86</strain>
    </source>
</reference>
<proteinExistence type="predicted"/>
<accession>A0A212LKF1</accession>
<name>A0A212LKF1_9HYPH</name>
<dbReference type="AlphaFoldDB" id="A0A212LKF1"/>